<evidence type="ECO:0000313" key="4">
    <source>
        <dbReference type="EMBL" id="KAF7267629.1"/>
    </source>
</evidence>
<dbReference type="AlphaFoldDB" id="A0A834M7A8"/>
<dbReference type="PROSITE" id="PS50240">
    <property type="entry name" value="TRYPSIN_DOM"/>
    <property type="match status" value="1"/>
</dbReference>
<organism evidence="4 5">
    <name type="scientific">Rhynchophorus ferrugineus</name>
    <name type="common">Red palm weevil</name>
    <name type="synonym">Curculio ferrugineus</name>
    <dbReference type="NCBI Taxonomy" id="354439"/>
    <lineage>
        <taxon>Eukaryota</taxon>
        <taxon>Metazoa</taxon>
        <taxon>Ecdysozoa</taxon>
        <taxon>Arthropoda</taxon>
        <taxon>Hexapoda</taxon>
        <taxon>Insecta</taxon>
        <taxon>Pterygota</taxon>
        <taxon>Neoptera</taxon>
        <taxon>Endopterygota</taxon>
        <taxon>Coleoptera</taxon>
        <taxon>Polyphaga</taxon>
        <taxon>Cucujiformia</taxon>
        <taxon>Curculionidae</taxon>
        <taxon>Dryophthorinae</taxon>
        <taxon>Rhynchophorus</taxon>
    </lineage>
</organism>
<comment type="caution">
    <text evidence="4">The sequence shown here is derived from an EMBL/GenBank/DDBJ whole genome shotgun (WGS) entry which is preliminary data.</text>
</comment>
<name>A0A834M7A8_RHYFE</name>
<feature type="domain" description="Peptidase S1" evidence="3">
    <location>
        <begin position="29"/>
        <end position="259"/>
    </location>
</feature>
<dbReference type="InterPro" id="IPR001314">
    <property type="entry name" value="Peptidase_S1A"/>
</dbReference>
<dbReference type="GO" id="GO:0006508">
    <property type="term" value="P:proteolysis"/>
    <property type="evidence" value="ECO:0007669"/>
    <property type="project" value="InterPro"/>
</dbReference>
<dbReference type="FunFam" id="2.40.10.10:FF:000005">
    <property type="entry name" value="Serine protease 37"/>
    <property type="match status" value="1"/>
</dbReference>
<proteinExistence type="predicted"/>
<protein>
    <recommendedName>
        <fullName evidence="3">Peptidase S1 domain-containing protein</fullName>
    </recommendedName>
</protein>
<evidence type="ECO:0000256" key="2">
    <source>
        <dbReference type="SAM" id="SignalP"/>
    </source>
</evidence>
<feature type="chain" id="PRO_5032960720" description="Peptidase S1 domain-containing protein" evidence="2">
    <location>
        <begin position="24"/>
        <end position="259"/>
    </location>
</feature>
<reference evidence="4" key="1">
    <citation type="submission" date="2020-08" db="EMBL/GenBank/DDBJ databases">
        <title>Genome sequencing and assembly of the red palm weevil Rhynchophorus ferrugineus.</title>
        <authorList>
            <person name="Dias G.B."/>
            <person name="Bergman C.M."/>
            <person name="Manee M."/>
        </authorList>
    </citation>
    <scope>NUCLEOTIDE SEQUENCE</scope>
    <source>
        <strain evidence="4">AA-2017</strain>
        <tissue evidence="4">Whole larva</tissue>
    </source>
</reference>
<dbReference type="PANTHER" id="PTHR24271">
    <property type="entry name" value="KALLIKREIN-RELATED"/>
    <property type="match status" value="1"/>
</dbReference>
<evidence type="ECO:0000259" key="3">
    <source>
        <dbReference type="PROSITE" id="PS50240"/>
    </source>
</evidence>
<dbReference type="GO" id="GO:0004252">
    <property type="term" value="F:serine-type endopeptidase activity"/>
    <property type="evidence" value="ECO:0007669"/>
    <property type="project" value="InterPro"/>
</dbReference>
<gene>
    <name evidence="4" type="ORF">GWI33_019121</name>
</gene>
<sequence length="259" mass="28319">MFRNISYAVLFLLALFYIAEVNCEESLGVVNGEVVEPHSLPYQVAIKTIINDREILCGGSLIKTNKVLTAAWCVSGADSVEVILGAHNISEVEETQVRLNSSTFVIHEEYDPDTHLNDIAIVVLPEEVALTDAIQLIATPSLGDILKSYSDELGQVAGWGRFDDSSPAYSDVLRRIQATIIPNIACTVPYLFSIQPYQICLTGVQFRQNICLGDSGSPLIADNIQVGIASYGSDFGCSAGFPGVYTRLTSFYFWLETHV</sequence>
<dbReference type="Gene3D" id="2.40.10.10">
    <property type="entry name" value="Trypsin-like serine proteases"/>
    <property type="match status" value="2"/>
</dbReference>
<dbReference type="SMART" id="SM00020">
    <property type="entry name" value="Tryp_SPc"/>
    <property type="match status" value="1"/>
</dbReference>
<dbReference type="InterPro" id="IPR001254">
    <property type="entry name" value="Trypsin_dom"/>
</dbReference>
<dbReference type="PROSITE" id="PS00135">
    <property type="entry name" value="TRYPSIN_SER"/>
    <property type="match status" value="1"/>
</dbReference>
<keyword evidence="2" id="KW-0732">Signal</keyword>
<dbReference type="Proteomes" id="UP000625711">
    <property type="component" value="Unassembled WGS sequence"/>
</dbReference>
<keyword evidence="5" id="KW-1185">Reference proteome</keyword>
<feature type="signal peptide" evidence="2">
    <location>
        <begin position="1"/>
        <end position="23"/>
    </location>
</feature>
<dbReference type="InterPro" id="IPR033116">
    <property type="entry name" value="TRYPSIN_SER"/>
</dbReference>
<dbReference type="Pfam" id="PF00089">
    <property type="entry name" value="Trypsin"/>
    <property type="match status" value="1"/>
</dbReference>
<dbReference type="OrthoDB" id="5565075at2759"/>
<dbReference type="InterPro" id="IPR009003">
    <property type="entry name" value="Peptidase_S1_PA"/>
</dbReference>
<accession>A0A834M7A8</accession>
<dbReference type="PRINTS" id="PR00722">
    <property type="entry name" value="CHYMOTRYPSIN"/>
</dbReference>
<evidence type="ECO:0000313" key="5">
    <source>
        <dbReference type="Proteomes" id="UP000625711"/>
    </source>
</evidence>
<dbReference type="CDD" id="cd00190">
    <property type="entry name" value="Tryp_SPc"/>
    <property type="match status" value="1"/>
</dbReference>
<keyword evidence="1" id="KW-1015">Disulfide bond</keyword>
<dbReference type="SUPFAM" id="SSF50494">
    <property type="entry name" value="Trypsin-like serine proteases"/>
    <property type="match status" value="1"/>
</dbReference>
<dbReference type="InterPro" id="IPR043504">
    <property type="entry name" value="Peptidase_S1_PA_chymotrypsin"/>
</dbReference>
<dbReference type="PANTHER" id="PTHR24271:SF50">
    <property type="match status" value="1"/>
</dbReference>
<dbReference type="EMBL" id="JAACXV010014401">
    <property type="protein sequence ID" value="KAF7267629.1"/>
    <property type="molecule type" value="Genomic_DNA"/>
</dbReference>
<evidence type="ECO:0000256" key="1">
    <source>
        <dbReference type="ARBA" id="ARBA00023157"/>
    </source>
</evidence>